<dbReference type="InterPro" id="IPR032710">
    <property type="entry name" value="NTF2-like_dom_sf"/>
</dbReference>
<dbReference type="Pfam" id="PF00866">
    <property type="entry name" value="Ring_hydroxyl_B"/>
    <property type="match status" value="1"/>
</dbReference>
<dbReference type="PANTHER" id="PTHR41534:SF2">
    <property type="entry name" value="3-PHENYLPROPIONATE_CINNAMIC ACID DIOXYGENASE SUBUNIT BETA"/>
    <property type="match status" value="1"/>
</dbReference>
<dbReference type="EMBL" id="CP013264">
    <property type="protein sequence ID" value="ALR20759.1"/>
    <property type="molecule type" value="Genomic_DNA"/>
</dbReference>
<protein>
    <recommendedName>
        <fullName evidence="5">Aromatic-ring-hydroxylating dioxygenase</fullName>
    </recommendedName>
</protein>
<dbReference type="Gene3D" id="3.10.450.50">
    <property type="match status" value="1"/>
</dbReference>
<gene>
    <name evidence="3" type="ORF">ATN00_11080</name>
</gene>
<accession>A0A0S3EZ92</accession>
<comment type="similarity">
    <text evidence="1">Belongs to the bacterial ring-hydroxylating dioxygenase beta subunit family.</text>
</comment>
<evidence type="ECO:0008006" key="5">
    <source>
        <dbReference type="Google" id="ProtNLM"/>
    </source>
</evidence>
<dbReference type="SUPFAM" id="SSF54427">
    <property type="entry name" value="NTF2-like"/>
    <property type="match status" value="1"/>
</dbReference>
<keyword evidence="2" id="KW-0560">Oxidoreductase</keyword>
<evidence type="ECO:0000256" key="1">
    <source>
        <dbReference type="ARBA" id="ARBA00009570"/>
    </source>
</evidence>
<dbReference type="STRING" id="1332080.ATN00_11080"/>
<dbReference type="GO" id="GO:0019380">
    <property type="term" value="P:3-phenylpropionate catabolic process"/>
    <property type="evidence" value="ECO:0007669"/>
    <property type="project" value="TreeGrafter"/>
</dbReference>
<dbReference type="CDD" id="cd00667">
    <property type="entry name" value="ring_hydroxylating_dioxygenases_beta"/>
    <property type="match status" value="1"/>
</dbReference>
<dbReference type="AlphaFoldDB" id="A0A0S3EZ92"/>
<sequence>MNELAASTSTEASFGSRARIRATDPRYMEILDFLWEEAATLDRDDLRGWQNLLDPAIHYYMPVCLTRKRGSNESFETEGMHYDEDFGSLSFRIRRFLETQAWAADPPSRARRFVTGVQVWEGQGEGIYDVASSLLLVRTMDDDFRTDLLTAERQDRVRLSETGAARLLERKILCDQTTIGTHNLAIFL</sequence>
<reference evidence="3 4" key="1">
    <citation type="submission" date="2015-11" db="EMBL/GenBank/DDBJ databases">
        <title>A Two-component Flavoprotein Monooxygenase System MeaXY Responsible for para-Hydroxylation of 2-Methyl-6-ethylaniline and 2,6-Diethylaniline in Sphingobium baderi DE-13.</title>
        <authorList>
            <person name="Cheng M."/>
            <person name="Meng Q."/>
            <person name="Yang Y."/>
            <person name="Chu C."/>
            <person name="Yan X."/>
            <person name="He J."/>
            <person name="Li S."/>
        </authorList>
    </citation>
    <scope>NUCLEOTIDE SEQUENCE [LARGE SCALE GENOMIC DNA]</scope>
    <source>
        <strain evidence="3 4">DE-13</strain>
    </source>
</reference>
<organism evidence="3 4">
    <name type="scientific">Sphingobium baderi</name>
    <dbReference type="NCBI Taxonomy" id="1332080"/>
    <lineage>
        <taxon>Bacteria</taxon>
        <taxon>Pseudomonadati</taxon>
        <taxon>Pseudomonadota</taxon>
        <taxon>Alphaproteobacteria</taxon>
        <taxon>Sphingomonadales</taxon>
        <taxon>Sphingomonadaceae</taxon>
        <taxon>Sphingobium</taxon>
    </lineage>
</organism>
<proteinExistence type="inferred from homology"/>
<evidence type="ECO:0000313" key="3">
    <source>
        <dbReference type="EMBL" id="ALR20759.1"/>
    </source>
</evidence>
<name>A0A0S3EZ92_9SPHN</name>
<dbReference type="KEGG" id="sbd:ATN00_11080"/>
<dbReference type="InterPro" id="IPR000391">
    <property type="entry name" value="Rng_hydr_dOase-bsu"/>
</dbReference>
<keyword evidence="4" id="KW-1185">Reference proteome</keyword>
<dbReference type="GO" id="GO:0016491">
    <property type="term" value="F:oxidoreductase activity"/>
    <property type="evidence" value="ECO:0007669"/>
    <property type="project" value="UniProtKB-KW"/>
</dbReference>
<evidence type="ECO:0000313" key="4">
    <source>
        <dbReference type="Proteomes" id="UP000056968"/>
    </source>
</evidence>
<dbReference type="Proteomes" id="UP000056968">
    <property type="component" value="Chromosome"/>
</dbReference>
<dbReference type="PANTHER" id="PTHR41534">
    <property type="entry name" value="BLR3401 PROTEIN"/>
    <property type="match status" value="1"/>
</dbReference>
<evidence type="ECO:0000256" key="2">
    <source>
        <dbReference type="ARBA" id="ARBA00023002"/>
    </source>
</evidence>